<keyword evidence="2" id="KW-0564">Palmitate</keyword>
<name>A0A0C5IYQ7_9PROT</name>
<evidence type="ECO:0000313" key="5">
    <source>
        <dbReference type="Proteomes" id="UP000061603"/>
    </source>
</evidence>
<dbReference type="HOGENOM" id="CLU_012817_13_3_4"/>
<keyword evidence="3" id="KW-0175">Coiled coil</keyword>
<reference evidence="4 5" key="1">
    <citation type="journal article" date="2015" name="Genome Announc.">
        <title>Complete Genome Sequence of a Novel Bacterium within the Family Rhodocyclaceae That Degrades Polycyclic Aromatic Hydrocarbons.</title>
        <authorList>
            <person name="Singleton D.R."/>
            <person name="Dickey A.N."/>
            <person name="Scholl E.H."/>
            <person name="Wright F.A."/>
            <person name="Aitken M.D."/>
        </authorList>
    </citation>
    <scope>NUCLEOTIDE SEQUENCE [LARGE SCALE GENOMIC DNA]</scope>
    <source>
        <strain evidence="5">PG1-Ca6</strain>
    </source>
</reference>
<dbReference type="PANTHER" id="PTHR30203:SF32">
    <property type="entry name" value="CATION EFFLUX SYSTEM PROTEIN CUSC"/>
    <property type="match status" value="1"/>
</dbReference>
<comment type="subcellular location">
    <subcellularLocation>
        <location evidence="2">Cell membrane</location>
        <topology evidence="2">Lipid-anchor</topology>
    </subcellularLocation>
</comment>
<evidence type="ECO:0000256" key="1">
    <source>
        <dbReference type="ARBA" id="ARBA00007613"/>
    </source>
</evidence>
<keyword evidence="2" id="KW-0449">Lipoprotein</keyword>
<dbReference type="STRING" id="1565605.PG1C_04205"/>
<protein>
    <recommendedName>
        <fullName evidence="6">RND transporter</fullName>
    </recommendedName>
</protein>
<evidence type="ECO:0008006" key="6">
    <source>
        <dbReference type="Google" id="ProtNLM"/>
    </source>
</evidence>
<dbReference type="RefSeq" id="WP_202636171.1">
    <property type="nucleotide sequence ID" value="NZ_CP010554.1"/>
</dbReference>
<keyword evidence="2" id="KW-1134">Transmembrane beta strand</keyword>
<dbReference type="EMBL" id="CP010554">
    <property type="protein sequence ID" value="AJP47887.1"/>
    <property type="molecule type" value="Genomic_DNA"/>
</dbReference>
<gene>
    <name evidence="4" type="ORF">PG1C_04205</name>
</gene>
<feature type="coiled-coil region" evidence="3">
    <location>
        <begin position="380"/>
        <end position="421"/>
    </location>
</feature>
<dbReference type="Gene3D" id="1.20.1600.10">
    <property type="entry name" value="Outer membrane efflux proteins (OEP)"/>
    <property type="match status" value="1"/>
</dbReference>
<comment type="similarity">
    <text evidence="1 2">Belongs to the outer membrane factor (OMF) (TC 1.B.17) family.</text>
</comment>
<dbReference type="SUPFAM" id="SSF56954">
    <property type="entry name" value="Outer membrane efflux proteins (OEP)"/>
    <property type="match status" value="1"/>
</dbReference>
<feature type="chain" id="PRO_5001434505" description="RND transporter" evidence="2">
    <location>
        <begin position="25"/>
        <end position="486"/>
    </location>
</feature>
<accession>A0A0C5IYQ7</accession>
<dbReference type="InterPro" id="IPR003423">
    <property type="entry name" value="OMP_efflux"/>
</dbReference>
<feature type="coiled-coil region" evidence="3">
    <location>
        <begin position="231"/>
        <end position="258"/>
    </location>
</feature>
<sequence length="486" mass="52319">MMHKLCAWVATLTLAGCSAGCSFAPAYHRPELPVPAQWPSSEKVGAGNTAAHEPSGATAVQLVSWRSFFTDPRLQRLIEAALEHNRDMRIAIARVEEAQALYGITHADRLPTVNLGAAQSAARIPGQLSPTLQAQTNRRYDVNLGMTAFELDFWGRVKNLDAAARANFLATAEAREAFRLSLIADVANAYYSLQELDERRLLAHATMDSRADSRRLIGKRRDVGLAGDLDFLAADAAYESARAELANLERSQRVASNALALLVGTVTQDLPPSRPLIDQGELPALPVSVPSDVLLRRPDVRSAEQRLLAANANIGAARAAFLPRIGLSLAFGTASRTFSGLFDAGTGAWSFAPSLVQPLFDSGRTQANASLAEARKVIAVADYEKTIQQAFREVADALAARDQLTEQLNALNATEKSQTERLKLVDARYRAGVSSYLELLDAQRDAFNAQQSAIQVRRAMLTAAAQLYKALGGDAPSGESGIGKNS</sequence>
<evidence type="ECO:0000313" key="4">
    <source>
        <dbReference type="EMBL" id="AJP47887.1"/>
    </source>
</evidence>
<evidence type="ECO:0000256" key="3">
    <source>
        <dbReference type="SAM" id="Coils"/>
    </source>
</evidence>
<dbReference type="PANTHER" id="PTHR30203">
    <property type="entry name" value="OUTER MEMBRANE CATION EFFLUX PROTEIN"/>
    <property type="match status" value="1"/>
</dbReference>
<proteinExistence type="inferred from homology"/>
<keyword evidence="2" id="KW-0472">Membrane</keyword>
<dbReference type="Gene3D" id="2.20.200.10">
    <property type="entry name" value="Outer membrane efflux proteins (OEP)"/>
    <property type="match status" value="1"/>
</dbReference>
<dbReference type="PROSITE" id="PS51257">
    <property type="entry name" value="PROKAR_LIPOPROTEIN"/>
    <property type="match status" value="1"/>
</dbReference>
<evidence type="ECO:0000256" key="2">
    <source>
        <dbReference type="RuleBase" id="RU362097"/>
    </source>
</evidence>
<dbReference type="GO" id="GO:0005886">
    <property type="term" value="C:plasma membrane"/>
    <property type="evidence" value="ECO:0007669"/>
    <property type="project" value="UniProtKB-SubCell"/>
</dbReference>
<organism evidence="4 5">
    <name type="scientific">Rugosibacter aromaticivorans</name>
    <dbReference type="NCBI Taxonomy" id="1565605"/>
    <lineage>
        <taxon>Bacteria</taxon>
        <taxon>Pseudomonadati</taxon>
        <taxon>Pseudomonadota</taxon>
        <taxon>Betaproteobacteria</taxon>
        <taxon>Nitrosomonadales</taxon>
        <taxon>Sterolibacteriaceae</taxon>
        <taxon>Rugosibacter</taxon>
    </lineage>
</organism>
<dbReference type="PATRIC" id="fig|1565605.3.peg.883"/>
<keyword evidence="2" id="KW-0812">Transmembrane</keyword>
<dbReference type="Proteomes" id="UP000061603">
    <property type="component" value="Chromosome"/>
</dbReference>
<feature type="signal peptide" evidence="2">
    <location>
        <begin position="1"/>
        <end position="24"/>
    </location>
</feature>
<dbReference type="AlphaFoldDB" id="A0A0C5IYQ7"/>
<dbReference type="NCBIfam" id="TIGR01845">
    <property type="entry name" value="outer_NodT"/>
    <property type="match status" value="1"/>
</dbReference>
<dbReference type="Pfam" id="PF02321">
    <property type="entry name" value="OEP"/>
    <property type="match status" value="2"/>
</dbReference>
<keyword evidence="5" id="KW-1185">Reference proteome</keyword>
<keyword evidence="2" id="KW-0732">Signal</keyword>
<dbReference type="InterPro" id="IPR010131">
    <property type="entry name" value="MdtP/NodT-like"/>
</dbReference>
<dbReference type="KEGG" id="rbu:PG1C_04205"/>
<dbReference type="GO" id="GO:0015562">
    <property type="term" value="F:efflux transmembrane transporter activity"/>
    <property type="evidence" value="ECO:0007669"/>
    <property type="project" value="InterPro"/>
</dbReference>